<dbReference type="AlphaFoldDB" id="A0A1H3L2F8"/>
<evidence type="ECO:0000313" key="1">
    <source>
        <dbReference type="EMBL" id="SDY58697.1"/>
    </source>
</evidence>
<sequence>MTGVAFEEAVAQRSVERVPLSHLSIELGHLYMEEFAGGIDSMRRHFRRIAPWAQSAARTVVTKPGGNRPRVSTCFLVDDYFSRFSTPREVIPMLVAAAEESGLVIDYLARESGCAVADEVPLAKLVEQALVTDPVPGSNGIRPPTTETGWLCNGQRSPNSIAIPAMADKGWLPPMQNAANRHSIFVDVELWDLENGSRRWSCPFLAAVWQLIRLGLLRHNGEVVTTPWQVEELPDDWDKLPAVVQLNPGAAAFSAYRTFSVLGSRFLQVELAVRTILNQVSIDPTVLDQVFARMRGENMELPKELVDRIDYVFIGE</sequence>
<dbReference type="RefSeq" id="WP_090786573.1">
    <property type="nucleotide sequence ID" value="NZ_BOND01000030.1"/>
</dbReference>
<proteinExistence type="predicted"/>
<protein>
    <submittedName>
        <fullName evidence="1">Uncharacterized protein</fullName>
    </submittedName>
</protein>
<dbReference type="EMBL" id="FNQB01000001">
    <property type="protein sequence ID" value="SDY58697.1"/>
    <property type="molecule type" value="Genomic_DNA"/>
</dbReference>
<organism evidence="1 2">
    <name type="scientific">Asanoa ishikariensis</name>
    <dbReference type="NCBI Taxonomy" id="137265"/>
    <lineage>
        <taxon>Bacteria</taxon>
        <taxon>Bacillati</taxon>
        <taxon>Actinomycetota</taxon>
        <taxon>Actinomycetes</taxon>
        <taxon>Micromonosporales</taxon>
        <taxon>Micromonosporaceae</taxon>
        <taxon>Asanoa</taxon>
    </lineage>
</organism>
<name>A0A1H3L2F8_9ACTN</name>
<keyword evidence="2" id="KW-1185">Reference proteome</keyword>
<dbReference type="Proteomes" id="UP000199632">
    <property type="component" value="Unassembled WGS sequence"/>
</dbReference>
<dbReference type="NCBIfam" id="NF040566">
    <property type="entry name" value="SCO2522_fam"/>
    <property type="match status" value="1"/>
</dbReference>
<dbReference type="OrthoDB" id="4561843at2"/>
<gene>
    <name evidence="1" type="ORF">SAMN05421684_0498</name>
</gene>
<evidence type="ECO:0000313" key="2">
    <source>
        <dbReference type="Proteomes" id="UP000199632"/>
    </source>
</evidence>
<reference evidence="2" key="1">
    <citation type="submission" date="2016-10" db="EMBL/GenBank/DDBJ databases">
        <authorList>
            <person name="Varghese N."/>
            <person name="Submissions S."/>
        </authorList>
    </citation>
    <scope>NUCLEOTIDE SEQUENCE [LARGE SCALE GENOMIC DNA]</scope>
    <source>
        <strain evidence="2">DSM 44718</strain>
    </source>
</reference>
<dbReference type="InterPro" id="IPR049747">
    <property type="entry name" value="SCO2522-like"/>
</dbReference>
<dbReference type="STRING" id="137265.SAMN05421684_0498"/>
<accession>A0A1H3L2F8</accession>